<dbReference type="InterPro" id="IPR000073">
    <property type="entry name" value="AB_hydrolase_1"/>
</dbReference>
<evidence type="ECO:0000259" key="1">
    <source>
        <dbReference type="Pfam" id="PF12697"/>
    </source>
</evidence>
<dbReference type="AlphaFoldDB" id="A0A7S2U9F6"/>
<gene>
    <name evidence="2" type="ORF">ASEP1449_LOCUS4087</name>
</gene>
<dbReference type="Gene3D" id="3.40.50.1820">
    <property type="entry name" value="alpha/beta hydrolase"/>
    <property type="match status" value="1"/>
</dbReference>
<evidence type="ECO:0000313" key="2">
    <source>
        <dbReference type="EMBL" id="CAD9812262.1"/>
    </source>
</evidence>
<proteinExistence type="predicted"/>
<organism evidence="2">
    <name type="scientific">Attheya septentrionalis</name>
    <dbReference type="NCBI Taxonomy" id="420275"/>
    <lineage>
        <taxon>Eukaryota</taxon>
        <taxon>Sar</taxon>
        <taxon>Stramenopiles</taxon>
        <taxon>Ochrophyta</taxon>
        <taxon>Bacillariophyta</taxon>
        <taxon>Coscinodiscophyceae</taxon>
        <taxon>Chaetocerotophycidae</taxon>
        <taxon>Chaetocerotales</taxon>
        <taxon>Attheyaceae</taxon>
        <taxon>Attheya</taxon>
    </lineage>
</organism>
<name>A0A7S2U9F6_9STRA</name>
<sequence>MSDPSKAKTCTDCASPLGWSLWTCWDKCDYPCEDDKCTAQLCTTCHDKNPLFVVPDGKPSDDFSSATLKRFCKTCFQTKSAIDFSKTYETIEGDSGVIFVFAHGGAGSRALFSAHAAELNKRFGHTAILWDLPGHASLVDTELSLDSCEETLGNILKEKSITSTTLRGSLPGIRKEKVIYVGGSLGAYIGFHLVEKFKDIFDGAILIDCGENVGPGASFKARMGLIMLAYLGRNFSNATLLKMMADVTKKSDADYKMLETIFGAGMFFDKAELQVECLRTVAPAEYIPKLNLPILFMNGSKDYRDSENKWLELCVDDKSELKVYDGDHFFTHYSNLVDDILSRFDSFAKKL</sequence>
<dbReference type="InterPro" id="IPR029058">
    <property type="entry name" value="AB_hydrolase_fold"/>
</dbReference>
<feature type="domain" description="AB hydrolase-1" evidence="1">
    <location>
        <begin position="99"/>
        <end position="252"/>
    </location>
</feature>
<protein>
    <recommendedName>
        <fullName evidence="1">AB hydrolase-1 domain-containing protein</fullName>
    </recommendedName>
</protein>
<accession>A0A7S2U9F6</accession>
<reference evidence="2" key="1">
    <citation type="submission" date="2021-01" db="EMBL/GenBank/DDBJ databases">
        <authorList>
            <person name="Corre E."/>
            <person name="Pelletier E."/>
            <person name="Niang G."/>
            <person name="Scheremetjew M."/>
            <person name="Finn R."/>
            <person name="Kale V."/>
            <person name="Holt S."/>
            <person name="Cochrane G."/>
            <person name="Meng A."/>
            <person name="Brown T."/>
            <person name="Cohen L."/>
        </authorList>
    </citation>
    <scope>NUCLEOTIDE SEQUENCE</scope>
    <source>
        <strain evidence="2">CCMP2084</strain>
    </source>
</reference>
<dbReference type="Pfam" id="PF12697">
    <property type="entry name" value="Abhydrolase_6"/>
    <property type="match status" value="1"/>
</dbReference>
<dbReference type="SUPFAM" id="SSF53474">
    <property type="entry name" value="alpha/beta-Hydrolases"/>
    <property type="match status" value="1"/>
</dbReference>
<dbReference type="EMBL" id="HBHQ01006093">
    <property type="protein sequence ID" value="CAD9812262.1"/>
    <property type="molecule type" value="Transcribed_RNA"/>
</dbReference>